<dbReference type="InterPro" id="IPR008266">
    <property type="entry name" value="Tyr_kinase_AS"/>
</dbReference>
<dbReference type="Proteomes" id="UP001575181">
    <property type="component" value="Unassembled WGS sequence"/>
</dbReference>
<dbReference type="RefSeq" id="WP_373654767.1">
    <property type="nucleotide sequence ID" value="NZ_JBGUAW010000002.1"/>
</dbReference>
<dbReference type="PROSITE" id="PS51746">
    <property type="entry name" value="PPM_2"/>
    <property type="match status" value="1"/>
</dbReference>
<keyword evidence="2" id="KW-0547">Nucleotide-binding</keyword>
<dbReference type="SUPFAM" id="SSF81606">
    <property type="entry name" value="PP2C-like"/>
    <property type="match status" value="1"/>
</dbReference>
<protein>
    <submittedName>
        <fullName evidence="8">Protein kinase</fullName>
    </submittedName>
</protein>
<evidence type="ECO:0000259" key="7">
    <source>
        <dbReference type="PROSITE" id="PS51746"/>
    </source>
</evidence>
<evidence type="ECO:0000256" key="5">
    <source>
        <dbReference type="SAM" id="Phobius"/>
    </source>
</evidence>
<dbReference type="PROSITE" id="PS50011">
    <property type="entry name" value="PROTEIN_KINASE_DOM"/>
    <property type="match status" value="1"/>
</dbReference>
<dbReference type="PANTHER" id="PTHR43289">
    <property type="entry name" value="MITOGEN-ACTIVATED PROTEIN KINASE KINASE KINASE 20-RELATED"/>
    <property type="match status" value="1"/>
</dbReference>
<dbReference type="CDD" id="cd14014">
    <property type="entry name" value="STKc_PknB_like"/>
    <property type="match status" value="1"/>
</dbReference>
<dbReference type="SUPFAM" id="SSF56112">
    <property type="entry name" value="Protein kinase-like (PK-like)"/>
    <property type="match status" value="1"/>
</dbReference>
<evidence type="ECO:0000259" key="6">
    <source>
        <dbReference type="PROSITE" id="PS50011"/>
    </source>
</evidence>
<keyword evidence="9" id="KW-1185">Reference proteome</keyword>
<feature type="transmembrane region" description="Helical" evidence="5">
    <location>
        <begin position="555"/>
        <end position="573"/>
    </location>
</feature>
<keyword evidence="4" id="KW-0067">ATP-binding</keyword>
<dbReference type="Gene3D" id="3.30.200.20">
    <property type="entry name" value="Phosphorylase Kinase, domain 1"/>
    <property type="match status" value="1"/>
</dbReference>
<dbReference type="PANTHER" id="PTHR43289:SF6">
    <property type="entry name" value="SERINE_THREONINE-PROTEIN KINASE NEKL-3"/>
    <property type="match status" value="1"/>
</dbReference>
<keyword evidence="5" id="KW-0472">Membrane</keyword>
<organism evidence="8 9">
    <name type="scientific">Thiohalorhabdus methylotrophus</name>
    <dbReference type="NCBI Taxonomy" id="3242694"/>
    <lineage>
        <taxon>Bacteria</taxon>
        <taxon>Pseudomonadati</taxon>
        <taxon>Pseudomonadota</taxon>
        <taxon>Gammaproteobacteria</taxon>
        <taxon>Thiohalorhabdales</taxon>
        <taxon>Thiohalorhabdaceae</taxon>
        <taxon>Thiohalorhabdus</taxon>
    </lineage>
</organism>
<dbReference type="PROSITE" id="PS00109">
    <property type="entry name" value="PROTEIN_KINASE_TYR"/>
    <property type="match status" value="1"/>
</dbReference>
<evidence type="ECO:0000256" key="2">
    <source>
        <dbReference type="ARBA" id="ARBA00022741"/>
    </source>
</evidence>
<dbReference type="InterPro" id="IPR001932">
    <property type="entry name" value="PPM-type_phosphatase-like_dom"/>
</dbReference>
<proteinExistence type="predicted"/>
<keyword evidence="3 8" id="KW-0418">Kinase</keyword>
<evidence type="ECO:0000256" key="4">
    <source>
        <dbReference type="ARBA" id="ARBA00022840"/>
    </source>
</evidence>
<dbReference type="CDD" id="cd00143">
    <property type="entry name" value="PP2Cc"/>
    <property type="match status" value="1"/>
</dbReference>
<reference evidence="8 9" key="1">
    <citation type="submission" date="2024-08" db="EMBL/GenBank/DDBJ databases">
        <title>Whole-genome sequencing of halo(alkali)philic microorganisms from hypersaline lakes.</title>
        <authorList>
            <person name="Sorokin D.Y."/>
            <person name="Merkel A.Y."/>
            <person name="Messina E."/>
            <person name="Yakimov M."/>
        </authorList>
    </citation>
    <scope>NUCLEOTIDE SEQUENCE [LARGE SCALE GENOMIC DNA]</scope>
    <source>
        <strain evidence="8 9">Cl-TMA</strain>
    </source>
</reference>
<dbReference type="InterPro" id="IPR036457">
    <property type="entry name" value="PPM-type-like_dom_sf"/>
</dbReference>
<dbReference type="Gene3D" id="3.60.40.10">
    <property type="entry name" value="PPM-type phosphatase domain"/>
    <property type="match status" value="1"/>
</dbReference>
<evidence type="ECO:0000256" key="1">
    <source>
        <dbReference type="ARBA" id="ARBA00022679"/>
    </source>
</evidence>
<keyword evidence="1" id="KW-0808">Transferase</keyword>
<dbReference type="SMART" id="SM00332">
    <property type="entry name" value="PP2Cc"/>
    <property type="match status" value="1"/>
</dbReference>
<evidence type="ECO:0000313" key="9">
    <source>
        <dbReference type="Proteomes" id="UP001575181"/>
    </source>
</evidence>
<dbReference type="EMBL" id="JBGUAW010000002">
    <property type="protein sequence ID" value="MFA9459989.1"/>
    <property type="molecule type" value="Genomic_DNA"/>
</dbReference>
<evidence type="ECO:0000256" key="3">
    <source>
        <dbReference type="ARBA" id="ARBA00022777"/>
    </source>
</evidence>
<keyword evidence="5" id="KW-0812">Transmembrane</keyword>
<sequence>MGGRLEISVGQSSHPGRKAENQDFYGAFLPQGAQRGSKGVAVALADGISTSEVGRIASETAVSAFLEDYFCTSEAWSVKQSAQRVIMATNAWLHSLTRHGANPFDRERGYVCTFSALVLKSASAHVFHVGDARIYRLRGGTLEQVTEDHRVWLSPNQSYLGRALGVDRQVEVDYRSLPLERDDVFLLATDGVYEHLPPAAMAATINRHGDHLDDAAKALVNAAYEQGSTDNLTAQLVRVTDLPEAGLEENRHRWADLPFPPALEPGTELDGFQVLREIHASHRSHVYRARDLESGITVALKTPAAELKNDPVLLEKFLTEEWIARRVNSPHVIRPCLPDRARNFTYIVLELIEGRTLTQWMRDNPEPGLERVRGIVEQVARGLRAFHRHEMVHQDIRPDNILIDEAGTVHIIDLGATRVAGLVDGRAGSGGERLLGTEQYSAPEYFLGAAGTPRADIFSLGVTAYQMLTGALPYGTRVPSARTRAAQNKLKYDPAWNHNRAVPGWMDATLRKAVHPNPERRYADVDELAYDLRHPRKEFLNETRRPLIERSPERFWQGVSAILAGIIAALLVMR</sequence>
<accession>A0ABV4TRM7</accession>
<feature type="domain" description="PPM-type phosphatase" evidence="7">
    <location>
        <begin position="8"/>
        <end position="239"/>
    </location>
</feature>
<gene>
    <name evidence="8" type="ORF">ACERLL_04050</name>
</gene>
<keyword evidence="5" id="KW-1133">Transmembrane helix</keyword>
<comment type="caution">
    <text evidence="8">The sequence shown here is derived from an EMBL/GenBank/DDBJ whole genome shotgun (WGS) entry which is preliminary data.</text>
</comment>
<dbReference type="Gene3D" id="1.10.510.10">
    <property type="entry name" value="Transferase(Phosphotransferase) domain 1"/>
    <property type="match status" value="1"/>
</dbReference>
<feature type="domain" description="Protein kinase" evidence="6">
    <location>
        <begin position="272"/>
        <end position="537"/>
    </location>
</feature>
<dbReference type="SMART" id="SM00331">
    <property type="entry name" value="PP2C_SIG"/>
    <property type="match status" value="1"/>
</dbReference>
<dbReference type="Pfam" id="PF00069">
    <property type="entry name" value="Pkinase"/>
    <property type="match status" value="1"/>
</dbReference>
<dbReference type="GO" id="GO:0016301">
    <property type="term" value="F:kinase activity"/>
    <property type="evidence" value="ECO:0007669"/>
    <property type="project" value="UniProtKB-KW"/>
</dbReference>
<evidence type="ECO:0000313" key="8">
    <source>
        <dbReference type="EMBL" id="MFA9459989.1"/>
    </source>
</evidence>
<dbReference type="InterPro" id="IPR011009">
    <property type="entry name" value="Kinase-like_dom_sf"/>
</dbReference>
<dbReference type="Pfam" id="PF13672">
    <property type="entry name" value="PP2C_2"/>
    <property type="match status" value="1"/>
</dbReference>
<name>A0ABV4TRM7_9GAMM</name>
<dbReference type="InterPro" id="IPR000719">
    <property type="entry name" value="Prot_kinase_dom"/>
</dbReference>